<sequence>MRKLLTVHDSFDVPGRGKVIVGRSEDSDAQLLVGQTFVLALSNGERHSLIALGVESFTRCFSDATQLGILVGDQLGTLASLSDSEIWVEA</sequence>
<dbReference type="EMBL" id="CP144460">
    <property type="protein sequence ID" value="XBS38401.1"/>
    <property type="molecule type" value="Genomic_DNA"/>
</dbReference>
<evidence type="ECO:0000313" key="1">
    <source>
        <dbReference type="EMBL" id="XBS38401.1"/>
    </source>
</evidence>
<accession>A0AAU7P9U5</accession>
<organism evidence="1">
    <name type="scientific">Xanthomonas sp. 10-10</name>
    <dbReference type="NCBI Taxonomy" id="3115848"/>
    <lineage>
        <taxon>Bacteria</taxon>
        <taxon>Pseudomonadati</taxon>
        <taxon>Pseudomonadota</taxon>
        <taxon>Gammaproteobacteria</taxon>
        <taxon>Lysobacterales</taxon>
        <taxon>Lysobacteraceae</taxon>
        <taxon>Xanthomonas</taxon>
    </lineage>
</organism>
<name>A0AAU7P9U5_9XANT</name>
<gene>
    <name evidence="1" type="ORF">VZ068_02315</name>
</gene>
<reference evidence="1" key="1">
    <citation type="submission" date="2024-02" db="EMBL/GenBank/DDBJ databases">
        <title>Complete genome sequence of Xanthomonas sp. 10-10.</title>
        <authorList>
            <person name="Biessy A."/>
            <person name="Ciotola M."/>
            <person name="Cadieux M."/>
            <person name="Soufiane B."/>
            <person name="Laforest M."/>
            <person name="Filion M."/>
        </authorList>
    </citation>
    <scope>NUCLEOTIDE SEQUENCE</scope>
    <source>
        <strain evidence="1">10-10</strain>
    </source>
</reference>
<proteinExistence type="predicted"/>
<dbReference type="RefSeq" id="WP_349656784.1">
    <property type="nucleotide sequence ID" value="NZ_CP144460.1"/>
</dbReference>
<dbReference type="AlphaFoldDB" id="A0AAU7P9U5"/>
<protein>
    <submittedName>
        <fullName evidence="1">Uncharacterized protein</fullName>
    </submittedName>
</protein>